<evidence type="ECO:0000259" key="1">
    <source>
        <dbReference type="Pfam" id="PF13480"/>
    </source>
</evidence>
<accession>Q0ASK4</accession>
<dbReference type="InterPro" id="IPR038740">
    <property type="entry name" value="BioF2-like_GNAT_dom"/>
</dbReference>
<sequence length="372" mass="40665">MRTQIVSIEDISASQIVQWNRWACPNGKLVSPYLRFEFAETVARARNDVRIAIIEDAGDTIGFFPHHKAHGGIVRPVGAPMSDYQGVLAADPASISAQALARAAGGSALVFDNWHGPMADHQRHNGTQCGSHVAAVGDDGARFLGERRALHKDHFKKTARRQRAAERDFGPVRVTLGDPDGRAFAALSEWKQAQYRDTGKLNVFGIDWVQSVLGDLRAREGQEFSGLTAALWFGDRLAAVEFGLVAGDIYHSWFPAYDPELARYSPGLLLLHGLFEQAPERGLSRIDLGHGGDHYKKYYSSYAVPLGQGRVLAPGLAALGIRTWELAEQAVERVPGKVGALPGRLRRRWAQVSAFEPQLAPRLASFTGSIAL</sequence>
<name>Q0ASK4_MARMM</name>
<dbReference type="Proteomes" id="UP000001964">
    <property type="component" value="Chromosome"/>
</dbReference>
<evidence type="ECO:0000313" key="2">
    <source>
        <dbReference type="EMBL" id="ABI64733.1"/>
    </source>
</evidence>
<evidence type="ECO:0000313" key="3">
    <source>
        <dbReference type="Proteomes" id="UP000001964"/>
    </source>
</evidence>
<organism evidence="2 3">
    <name type="scientific">Maricaulis maris (strain MCS10)</name>
    <name type="common">Caulobacter maris</name>
    <dbReference type="NCBI Taxonomy" id="394221"/>
    <lineage>
        <taxon>Bacteria</taxon>
        <taxon>Pseudomonadati</taxon>
        <taxon>Pseudomonadota</taxon>
        <taxon>Alphaproteobacteria</taxon>
        <taxon>Maricaulales</taxon>
        <taxon>Maricaulaceae</taxon>
        <taxon>Maricaulis</taxon>
    </lineage>
</organism>
<dbReference type="AlphaFoldDB" id="Q0ASK4"/>
<keyword evidence="3" id="KW-1185">Reference proteome</keyword>
<dbReference type="STRING" id="394221.Mmar10_0440"/>
<dbReference type="SUPFAM" id="SSF55729">
    <property type="entry name" value="Acyl-CoA N-acyltransferases (Nat)"/>
    <property type="match status" value="1"/>
</dbReference>
<proteinExistence type="predicted"/>
<dbReference type="Pfam" id="PF13480">
    <property type="entry name" value="Acetyltransf_6"/>
    <property type="match status" value="1"/>
</dbReference>
<dbReference type="HOGENOM" id="CLU_058581_0_0_5"/>
<reference evidence="2 3" key="1">
    <citation type="submission" date="2006-08" db="EMBL/GenBank/DDBJ databases">
        <title>Complete sequence of Maricaulis maris MCS10.</title>
        <authorList>
            <consortium name="US DOE Joint Genome Institute"/>
            <person name="Copeland A."/>
            <person name="Lucas S."/>
            <person name="Lapidus A."/>
            <person name="Barry K."/>
            <person name="Detter J.C."/>
            <person name="Glavina del Rio T."/>
            <person name="Hammon N."/>
            <person name="Israni S."/>
            <person name="Dalin E."/>
            <person name="Tice H."/>
            <person name="Pitluck S."/>
            <person name="Saunders E."/>
            <person name="Brettin T."/>
            <person name="Bruce D."/>
            <person name="Han C."/>
            <person name="Tapia R."/>
            <person name="Gilna P."/>
            <person name="Schmutz J."/>
            <person name="Larimer F."/>
            <person name="Land M."/>
            <person name="Hauser L."/>
            <person name="Kyrpides N."/>
            <person name="Mikhailova N."/>
            <person name="Viollier P."/>
            <person name="Stephens C."/>
            <person name="Richardson P."/>
        </authorList>
    </citation>
    <scope>NUCLEOTIDE SEQUENCE [LARGE SCALE GENOMIC DNA]</scope>
    <source>
        <strain evidence="2 3">MCS10</strain>
    </source>
</reference>
<dbReference type="EMBL" id="CP000449">
    <property type="protein sequence ID" value="ABI64733.1"/>
    <property type="molecule type" value="Genomic_DNA"/>
</dbReference>
<dbReference type="KEGG" id="mmr:Mmar10_0440"/>
<feature type="domain" description="BioF2-like acetyltransferase" evidence="1">
    <location>
        <begin position="155"/>
        <end position="297"/>
    </location>
</feature>
<gene>
    <name evidence="2" type="ordered locus">Mmar10_0440</name>
</gene>
<dbReference type="eggNOG" id="COG5653">
    <property type="taxonomic scope" value="Bacteria"/>
</dbReference>
<protein>
    <recommendedName>
        <fullName evidence="1">BioF2-like acetyltransferase domain-containing protein</fullName>
    </recommendedName>
</protein>
<dbReference type="RefSeq" id="WP_011642380.1">
    <property type="nucleotide sequence ID" value="NC_008347.1"/>
</dbReference>
<dbReference type="InterPro" id="IPR016181">
    <property type="entry name" value="Acyl_CoA_acyltransferase"/>
</dbReference>